<evidence type="ECO:0000313" key="2">
    <source>
        <dbReference type="Proteomes" id="UP001176940"/>
    </source>
</evidence>
<keyword evidence="2" id="KW-1185">Reference proteome</keyword>
<name>A0ABN9M7R9_9NEOB</name>
<protein>
    <submittedName>
        <fullName evidence="1">Uncharacterized protein</fullName>
    </submittedName>
</protein>
<evidence type="ECO:0000313" key="1">
    <source>
        <dbReference type="EMBL" id="CAJ0955899.1"/>
    </source>
</evidence>
<dbReference type="Proteomes" id="UP001176940">
    <property type="component" value="Unassembled WGS sequence"/>
</dbReference>
<accession>A0ABN9M7R9</accession>
<reference evidence="1" key="1">
    <citation type="submission" date="2023-07" db="EMBL/GenBank/DDBJ databases">
        <authorList>
            <person name="Stuckert A."/>
        </authorList>
    </citation>
    <scope>NUCLEOTIDE SEQUENCE</scope>
</reference>
<dbReference type="EMBL" id="CAUEEQ010040856">
    <property type="protein sequence ID" value="CAJ0955899.1"/>
    <property type="molecule type" value="Genomic_DNA"/>
</dbReference>
<gene>
    <name evidence="1" type="ORF">RIMI_LOCUS15293571</name>
</gene>
<proteinExistence type="predicted"/>
<organism evidence="1 2">
    <name type="scientific">Ranitomeya imitator</name>
    <name type="common">mimic poison frog</name>
    <dbReference type="NCBI Taxonomy" id="111125"/>
    <lineage>
        <taxon>Eukaryota</taxon>
        <taxon>Metazoa</taxon>
        <taxon>Chordata</taxon>
        <taxon>Craniata</taxon>
        <taxon>Vertebrata</taxon>
        <taxon>Euteleostomi</taxon>
        <taxon>Amphibia</taxon>
        <taxon>Batrachia</taxon>
        <taxon>Anura</taxon>
        <taxon>Neobatrachia</taxon>
        <taxon>Hyloidea</taxon>
        <taxon>Dendrobatidae</taxon>
        <taxon>Dendrobatinae</taxon>
        <taxon>Ranitomeya</taxon>
    </lineage>
</organism>
<sequence length="227" mass="25521">MKRGPRGAADTPEIQEITNLMHPNNLIGSRGGVIILYPSVSVIILYPECQCHYPVPRVSLSCTPSVSVIILYPECLCHYPVPPSVSVIILYPECQCHYPVPRVVSVIILYPECQCHYPVHRVSVSLSCTPSVSVIILYPECQRHYPVPRVLREDAFTSFSSLSSRLRSIWSLESFLSTFISDVCPCAWLLPDPALFLSWSKDKVLMSEGLPSWRSLWSNLCLSVKEL</sequence>
<comment type="caution">
    <text evidence="1">The sequence shown here is derived from an EMBL/GenBank/DDBJ whole genome shotgun (WGS) entry which is preliminary data.</text>
</comment>